<evidence type="ECO:0000256" key="4">
    <source>
        <dbReference type="ARBA" id="ARBA00022729"/>
    </source>
</evidence>
<reference evidence="16" key="1">
    <citation type="submission" date="2025-08" db="UniProtKB">
        <authorList>
            <consortium name="RefSeq"/>
        </authorList>
    </citation>
    <scope>IDENTIFICATION</scope>
    <source>
        <tissue evidence="16">Blood</tissue>
    </source>
</reference>
<dbReference type="InterPro" id="IPR036179">
    <property type="entry name" value="Ig-like_dom_sf"/>
</dbReference>
<dbReference type="InterPro" id="IPR013783">
    <property type="entry name" value="Ig-like_fold"/>
</dbReference>
<dbReference type="Pfam" id="PF07654">
    <property type="entry name" value="C1-set"/>
    <property type="match status" value="5"/>
</dbReference>
<dbReference type="PROSITE" id="PS50835">
    <property type="entry name" value="IG_LIKE"/>
    <property type="match status" value="5"/>
</dbReference>
<evidence type="ECO:0000256" key="8">
    <source>
        <dbReference type="ARBA" id="ARBA00023157"/>
    </source>
</evidence>
<keyword evidence="4 13" id="KW-0732">Signal</keyword>
<feature type="domain" description="Ig-like" evidence="14">
    <location>
        <begin position="512"/>
        <end position="605"/>
    </location>
</feature>
<evidence type="ECO:0000256" key="5">
    <source>
        <dbReference type="ARBA" id="ARBA00022859"/>
    </source>
</evidence>
<feature type="chain" id="PRO_5045193166" evidence="13">
    <location>
        <begin position="22"/>
        <end position="1271"/>
    </location>
</feature>
<evidence type="ECO:0000313" key="16">
    <source>
        <dbReference type="RefSeq" id="XP_060549369.1"/>
    </source>
</evidence>
<dbReference type="InterPro" id="IPR037055">
    <property type="entry name" value="MHC_I-like_Ag-recog_sf"/>
</dbReference>
<dbReference type="PANTHER" id="PTHR16675:SF242">
    <property type="entry name" value="MAJOR HISTOCOMPATIBILITY COMPLEX CLASS I-RELATED GENE PROTEIN"/>
    <property type="match status" value="1"/>
</dbReference>
<dbReference type="InterPro" id="IPR011162">
    <property type="entry name" value="MHC_I/II-like_Ag-recog"/>
</dbReference>
<name>A0ABM3ZLX8_PANGU</name>
<feature type="domain" description="Ig-like" evidence="14">
    <location>
        <begin position="613"/>
        <end position="699"/>
    </location>
</feature>
<evidence type="ECO:0000256" key="1">
    <source>
        <dbReference type="ARBA" id="ARBA00004479"/>
    </source>
</evidence>
<dbReference type="InterPro" id="IPR011161">
    <property type="entry name" value="MHC_I-like_Ag-recog"/>
</dbReference>
<dbReference type="InterPro" id="IPR007110">
    <property type="entry name" value="Ig-like_dom"/>
</dbReference>
<dbReference type="Proteomes" id="UP001652622">
    <property type="component" value="Unplaced"/>
</dbReference>
<keyword evidence="15" id="KW-1185">Reference proteome</keyword>
<dbReference type="GeneID" id="117670014"/>
<dbReference type="RefSeq" id="XP_060549369.1">
    <property type="nucleotide sequence ID" value="XM_060693386.1"/>
</dbReference>
<organism evidence="15 16">
    <name type="scientific">Pantherophis guttatus</name>
    <name type="common">Corn snake</name>
    <name type="synonym">Elaphe guttata</name>
    <dbReference type="NCBI Taxonomy" id="94885"/>
    <lineage>
        <taxon>Eukaryota</taxon>
        <taxon>Metazoa</taxon>
        <taxon>Chordata</taxon>
        <taxon>Craniata</taxon>
        <taxon>Vertebrata</taxon>
        <taxon>Euteleostomi</taxon>
        <taxon>Lepidosauria</taxon>
        <taxon>Squamata</taxon>
        <taxon>Bifurcata</taxon>
        <taxon>Unidentata</taxon>
        <taxon>Episquamata</taxon>
        <taxon>Toxicofera</taxon>
        <taxon>Serpentes</taxon>
        <taxon>Colubroidea</taxon>
        <taxon>Colubridae</taxon>
        <taxon>Colubrinae</taxon>
        <taxon>Pantherophis</taxon>
    </lineage>
</organism>
<evidence type="ECO:0000259" key="14">
    <source>
        <dbReference type="PROSITE" id="PS50835"/>
    </source>
</evidence>
<dbReference type="Gene3D" id="2.60.40.10">
    <property type="entry name" value="Immunoglobulins"/>
    <property type="match status" value="5"/>
</dbReference>
<keyword evidence="6 12" id="KW-1133">Transmembrane helix</keyword>
<comment type="similarity">
    <text evidence="10">Belongs to the MHC class I family.</text>
</comment>
<dbReference type="SMART" id="SM00407">
    <property type="entry name" value="IGc1"/>
    <property type="match status" value="5"/>
</dbReference>
<evidence type="ECO:0000256" key="12">
    <source>
        <dbReference type="SAM" id="Phobius"/>
    </source>
</evidence>
<dbReference type="SUPFAM" id="SSF54452">
    <property type="entry name" value="MHC antigen-recognition domain"/>
    <property type="match status" value="3"/>
</dbReference>
<dbReference type="Pfam" id="PF00129">
    <property type="entry name" value="MHC_I"/>
    <property type="match status" value="3"/>
</dbReference>
<evidence type="ECO:0000256" key="11">
    <source>
        <dbReference type="SAM" id="MobiDB-lite"/>
    </source>
</evidence>
<keyword evidence="5" id="KW-0391">Immunity</keyword>
<keyword evidence="9" id="KW-0325">Glycoprotein</keyword>
<protein>
    <submittedName>
        <fullName evidence="16">Uncharacterized protein LOC117670014</fullName>
    </submittedName>
</protein>
<keyword evidence="3 12" id="KW-0812">Transmembrane</keyword>
<dbReference type="Gene3D" id="3.30.500.10">
    <property type="entry name" value="MHC class I-like antigen recognition-like"/>
    <property type="match status" value="3"/>
</dbReference>
<dbReference type="InterPro" id="IPR050208">
    <property type="entry name" value="MHC_class-I_related"/>
</dbReference>
<dbReference type="CDD" id="cd07698">
    <property type="entry name" value="IgC1_MHC_I_alpha3"/>
    <property type="match status" value="1"/>
</dbReference>
<feature type="signal peptide" evidence="13">
    <location>
        <begin position="1"/>
        <end position="21"/>
    </location>
</feature>
<gene>
    <name evidence="16" type="primary">LOC117670014</name>
</gene>
<evidence type="ECO:0000313" key="15">
    <source>
        <dbReference type="Proteomes" id="UP001652622"/>
    </source>
</evidence>
<keyword evidence="7 12" id="KW-0472">Membrane</keyword>
<keyword evidence="8" id="KW-1015">Disulfide bond</keyword>
<evidence type="ECO:0000256" key="10">
    <source>
        <dbReference type="RuleBase" id="RU004439"/>
    </source>
</evidence>
<dbReference type="PANTHER" id="PTHR16675">
    <property type="entry name" value="MHC CLASS I-RELATED"/>
    <property type="match status" value="1"/>
</dbReference>
<feature type="transmembrane region" description="Helical" evidence="12">
    <location>
        <begin position="1228"/>
        <end position="1247"/>
    </location>
</feature>
<evidence type="ECO:0000256" key="13">
    <source>
        <dbReference type="SAM" id="SignalP"/>
    </source>
</evidence>
<feature type="domain" description="Ig-like" evidence="14">
    <location>
        <begin position="179"/>
        <end position="266"/>
    </location>
</feature>
<evidence type="ECO:0000256" key="9">
    <source>
        <dbReference type="ARBA" id="ARBA00023180"/>
    </source>
</evidence>
<dbReference type="InterPro" id="IPR003597">
    <property type="entry name" value="Ig_C1-set"/>
</dbReference>
<dbReference type="InterPro" id="IPR001039">
    <property type="entry name" value="MHC_I_a_a1/a2"/>
</dbReference>
<evidence type="ECO:0000256" key="7">
    <source>
        <dbReference type="ARBA" id="ARBA00023136"/>
    </source>
</evidence>
<proteinExistence type="inferred from homology"/>
<accession>A0ABM3ZLX8</accession>
<sequence length="1271" mass="146736">MGQLQWRLWLVGAAAFLLGNASDTASPSHSLLHFRHAMLLEGRPQFAEVTYLDSQPIQYYDSNRRRMRPLKPWINQTMGREYWLWESVWMRRTVQYFLKKVKHLSVPQKYNQSNDHTLQCIEGCKLTADGDEIQIHQDALDGKRMKGEVFHQKRQYLNGNCIRWLNRYLDMKQQKKELPIVKVTHQEVNINNLQALTCQAYGFYPKDISVSWRKDGEIFNQTNSSVHIAPNSDGTFNARLSIQINPKERKLYRCHVEHVSSSDPLDFVLQKTGPSAEVTTHVLSVNETLLNCSICNFYPEDIDATWMKDGENWDQETFRGDPIRNWDGTYCTWISIDINPMEEDRYRCYVEHEGFQEVLSVKGTASSSHSLLYFRHAVLLEGQPKFVEVTYLDSQPIQHYDSNTRRMRPFPLWISQTLDEDYWDWESVMEYVKHSFLEKLQELSVPEKHNQSKDHTLQCIEGCKLTAHGEEIEIHQDVVDGEEMKGEEFHKNRYYLKGNCIMWLKRYLNMKPQNKVLPIVKVTHQEVNIRNLQALTCQAYGFYPKDISVRWRKDEEIFNQTNSSVHIAPNSDGTFNARLSIQINPKERKLYRCHVEHISSSDPLDFVLQKTGPSAEVTTHVLSVNETLLNCSICNFYPEDIDATWMKDGENWDQETFRGDPIRNWDGTYCTWISIDINPMEEDRYRCYVEHEGLQKPLSVKAPTVVTQTEENFQLVLIICSAVLGILILLSIIIGIFCYKKRRRDYRPAARGKRSSRVMGRFGQELGRRCWRRKPSSLQKFGPATSGASNTRRLKVPFQLHYHIFRSIGCSNGESDPNSGLDNAEKCPLKEIGGVPSLNNTAGEERNGDIPASQEAARRAETREEALRGRLFARATRGLDLMARRDLFLGILWSFAEGRIPRGFGERRAAELRGAPDGGTTKRLFLLPALLLLSGCSDGHTHSLLYLYTALSEPIGDLPQFTALGYGDGFLVGSYNSITERAMSRAPWMKKIEEEDSDFWNWMTQRASHSGQRFRNDLENILQQSNRSRELHVWQRLYGCELADDGSERGYDLYAYDGKDFLSFNKATLNWTAANAEAEMTKKKWDADLDRGWRKKIYLEGECFAWLKKCLDYDTEAQGRKEPPVVTMSSRTEVDGMESLLCRAHGFYPKEIDASWRRDGEVWLEDTLQGSVAPNSDGTFYYWLSIQIDPKERSRYRCHVEHDGLQEPLDIAMEDDASTGVYFRRGGVVVSVILMVALFIGCIGCWAKKKGKEEEESTTSDDDLETVMHYR</sequence>
<feature type="transmembrane region" description="Helical" evidence="12">
    <location>
        <begin position="715"/>
        <end position="739"/>
    </location>
</feature>
<dbReference type="PRINTS" id="PR01638">
    <property type="entry name" value="MHCCLASSI"/>
</dbReference>
<keyword evidence="2" id="KW-0490">MHC I</keyword>
<dbReference type="SUPFAM" id="SSF48726">
    <property type="entry name" value="Immunoglobulin"/>
    <property type="match status" value="5"/>
</dbReference>
<comment type="subcellular location">
    <subcellularLocation>
        <location evidence="1">Membrane</location>
        <topology evidence="1">Single-pass type I membrane protein</topology>
    </subcellularLocation>
</comment>
<evidence type="ECO:0000256" key="3">
    <source>
        <dbReference type="ARBA" id="ARBA00022692"/>
    </source>
</evidence>
<evidence type="ECO:0000256" key="2">
    <source>
        <dbReference type="ARBA" id="ARBA00022451"/>
    </source>
</evidence>
<feature type="domain" description="Ig-like" evidence="14">
    <location>
        <begin position="1123"/>
        <end position="1212"/>
    </location>
</feature>
<feature type="region of interest" description="Disordered" evidence="11">
    <location>
        <begin position="834"/>
        <end position="856"/>
    </location>
</feature>
<dbReference type="PROSITE" id="PS00290">
    <property type="entry name" value="IG_MHC"/>
    <property type="match status" value="5"/>
</dbReference>
<evidence type="ECO:0000256" key="6">
    <source>
        <dbReference type="ARBA" id="ARBA00022989"/>
    </source>
</evidence>
<feature type="domain" description="Ig-like" evidence="14">
    <location>
        <begin position="274"/>
        <end position="360"/>
    </location>
</feature>
<dbReference type="InterPro" id="IPR003006">
    <property type="entry name" value="Ig/MHC_CS"/>
</dbReference>